<accession>A0A317CML5</accession>
<evidence type="ECO:0000259" key="8">
    <source>
        <dbReference type="Pfam" id="PF10502"/>
    </source>
</evidence>
<dbReference type="GO" id="GO:0004252">
    <property type="term" value="F:serine-type endopeptidase activity"/>
    <property type="evidence" value="ECO:0007669"/>
    <property type="project" value="InterPro"/>
</dbReference>
<dbReference type="NCBIfam" id="TIGR02227">
    <property type="entry name" value="sigpep_I_bact"/>
    <property type="match status" value="1"/>
</dbReference>
<dbReference type="EC" id="3.4.21.89" evidence="3 7"/>
<evidence type="ECO:0000256" key="2">
    <source>
        <dbReference type="ARBA" id="ARBA00009370"/>
    </source>
</evidence>
<comment type="subcellular location">
    <subcellularLocation>
        <location evidence="7">Membrane</location>
        <topology evidence="7">Multi-pass membrane protein</topology>
    </subcellularLocation>
</comment>
<proteinExistence type="inferred from homology"/>
<evidence type="ECO:0000313" key="9">
    <source>
        <dbReference type="EMBL" id="PWQ99461.1"/>
    </source>
</evidence>
<evidence type="ECO:0000313" key="10">
    <source>
        <dbReference type="Proteomes" id="UP000245539"/>
    </source>
</evidence>
<dbReference type="PANTHER" id="PTHR43390:SF1">
    <property type="entry name" value="CHLOROPLAST PROCESSING PEPTIDASE"/>
    <property type="match status" value="1"/>
</dbReference>
<dbReference type="InterPro" id="IPR000223">
    <property type="entry name" value="Pept_S26A_signal_pept_1"/>
</dbReference>
<dbReference type="CDD" id="cd06530">
    <property type="entry name" value="S26_SPase_I"/>
    <property type="match status" value="1"/>
</dbReference>
<evidence type="ECO:0000256" key="3">
    <source>
        <dbReference type="ARBA" id="ARBA00013208"/>
    </source>
</evidence>
<comment type="caution">
    <text evidence="9">The sequence shown here is derived from an EMBL/GenBank/DDBJ whole genome shotgun (WGS) entry which is preliminary data.</text>
</comment>
<evidence type="ECO:0000256" key="7">
    <source>
        <dbReference type="RuleBase" id="RU362042"/>
    </source>
</evidence>
<dbReference type="GO" id="GO:0009003">
    <property type="term" value="F:signal peptidase activity"/>
    <property type="evidence" value="ECO:0007669"/>
    <property type="project" value="UniProtKB-EC"/>
</dbReference>
<organism evidence="9 10">
    <name type="scientific">Leucothrix pacifica</name>
    <dbReference type="NCBI Taxonomy" id="1247513"/>
    <lineage>
        <taxon>Bacteria</taxon>
        <taxon>Pseudomonadati</taxon>
        <taxon>Pseudomonadota</taxon>
        <taxon>Gammaproteobacteria</taxon>
        <taxon>Thiotrichales</taxon>
        <taxon>Thiotrichaceae</taxon>
        <taxon>Leucothrix</taxon>
    </lineage>
</organism>
<sequence>MTKLITILKNNRGFLLFLLLLFVVRGSVIDWHPVPTGSMKPTILEGDVIVENKMAYDLQVPFTDISLMQLGQPERGDIIVFSSEKSGKRLIKRLVGLPGDTIEIVNNQLIINGTFANYETLPEKDERIPKMAPDRAPGTYIMESSDDMDPHIMLIDQSKYNAYRNMPPLTVPEQTYFFMGDNRDNSSDSRVYGVAPRSELRGRAFVILLSARHLEDWSPRWERFWKSLY</sequence>
<feature type="domain" description="Peptidase S26" evidence="8">
    <location>
        <begin position="14"/>
        <end position="208"/>
    </location>
</feature>
<dbReference type="Proteomes" id="UP000245539">
    <property type="component" value="Unassembled WGS sequence"/>
</dbReference>
<dbReference type="InterPro" id="IPR036286">
    <property type="entry name" value="LexA/Signal_pep-like_sf"/>
</dbReference>
<reference evidence="9 10" key="1">
    <citation type="submission" date="2018-05" db="EMBL/GenBank/DDBJ databases">
        <title>Leucothrix arctica sp. nov., isolated from Arctic seawater.</title>
        <authorList>
            <person name="Choi A."/>
            <person name="Baek K."/>
        </authorList>
    </citation>
    <scope>NUCLEOTIDE SEQUENCE [LARGE SCALE GENOMIC DNA]</scope>
    <source>
        <strain evidence="9 10">JCM 18388</strain>
    </source>
</reference>
<name>A0A317CML5_9GAMM</name>
<keyword evidence="5 7" id="KW-0378">Hydrolase</keyword>
<dbReference type="OrthoDB" id="9815782at2"/>
<dbReference type="GO" id="GO:0016020">
    <property type="term" value="C:membrane"/>
    <property type="evidence" value="ECO:0007669"/>
    <property type="project" value="UniProtKB-SubCell"/>
</dbReference>
<dbReference type="Pfam" id="PF10502">
    <property type="entry name" value="Peptidase_S26"/>
    <property type="match status" value="1"/>
</dbReference>
<protein>
    <recommendedName>
        <fullName evidence="4 7">Signal peptidase I</fullName>
        <ecNumber evidence="3 7">3.4.21.89</ecNumber>
    </recommendedName>
</protein>
<gene>
    <name evidence="9" type="primary">lepB</name>
    <name evidence="9" type="ORF">DKW60_05460</name>
</gene>
<dbReference type="Gene3D" id="2.10.109.10">
    <property type="entry name" value="Umud Fragment, subunit A"/>
    <property type="match status" value="1"/>
</dbReference>
<evidence type="ECO:0000256" key="6">
    <source>
        <dbReference type="PIRSR" id="PIRSR600223-1"/>
    </source>
</evidence>
<dbReference type="RefSeq" id="WP_109836659.1">
    <property type="nucleotide sequence ID" value="NZ_QGKM01000010.1"/>
</dbReference>
<dbReference type="PRINTS" id="PR00727">
    <property type="entry name" value="LEADERPTASE"/>
</dbReference>
<evidence type="ECO:0000256" key="1">
    <source>
        <dbReference type="ARBA" id="ARBA00000677"/>
    </source>
</evidence>
<keyword evidence="7" id="KW-0645">Protease</keyword>
<dbReference type="PROSITE" id="PS00760">
    <property type="entry name" value="SPASE_I_2"/>
    <property type="match status" value="1"/>
</dbReference>
<dbReference type="InterPro" id="IPR019533">
    <property type="entry name" value="Peptidase_S26"/>
</dbReference>
<dbReference type="InterPro" id="IPR019757">
    <property type="entry name" value="Pept_S26A_signal_pept_1_Lys-AS"/>
</dbReference>
<dbReference type="PROSITE" id="PS00761">
    <property type="entry name" value="SPASE_I_3"/>
    <property type="match status" value="1"/>
</dbReference>
<dbReference type="SUPFAM" id="SSF51306">
    <property type="entry name" value="LexA/Signal peptidase"/>
    <property type="match status" value="1"/>
</dbReference>
<dbReference type="EMBL" id="QGKM01000010">
    <property type="protein sequence ID" value="PWQ99461.1"/>
    <property type="molecule type" value="Genomic_DNA"/>
</dbReference>
<keyword evidence="10" id="KW-1185">Reference proteome</keyword>
<evidence type="ECO:0000256" key="4">
    <source>
        <dbReference type="ARBA" id="ARBA00019232"/>
    </source>
</evidence>
<feature type="active site" evidence="6">
    <location>
        <position position="38"/>
    </location>
</feature>
<feature type="active site" evidence="6">
    <location>
        <position position="92"/>
    </location>
</feature>
<dbReference type="GO" id="GO:0006465">
    <property type="term" value="P:signal peptide processing"/>
    <property type="evidence" value="ECO:0007669"/>
    <property type="project" value="InterPro"/>
</dbReference>
<evidence type="ECO:0000256" key="5">
    <source>
        <dbReference type="ARBA" id="ARBA00022801"/>
    </source>
</evidence>
<dbReference type="InterPro" id="IPR019758">
    <property type="entry name" value="Pept_S26A_signal_pept_1_CS"/>
</dbReference>
<comment type="similarity">
    <text evidence="2 7">Belongs to the peptidase S26 family.</text>
</comment>
<comment type="catalytic activity">
    <reaction evidence="1 7">
        <text>Cleavage of hydrophobic, N-terminal signal or leader sequences from secreted and periplasmic proteins.</text>
        <dbReference type="EC" id="3.4.21.89"/>
    </reaction>
</comment>
<dbReference type="PANTHER" id="PTHR43390">
    <property type="entry name" value="SIGNAL PEPTIDASE I"/>
    <property type="match status" value="1"/>
</dbReference>
<dbReference type="AlphaFoldDB" id="A0A317CML5"/>